<evidence type="ECO:0000259" key="4">
    <source>
        <dbReference type="Pfam" id="PF13393"/>
    </source>
</evidence>
<dbReference type="Proteomes" id="UP000282087">
    <property type="component" value="Unassembled WGS sequence"/>
</dbReference>
<keyword evidence="6" id="KW-1185">Reference proteome</keyword>
<accession>A0A3M6VSU7</accession>
<dbReference type="Pfam" id="PF13393">
    <property type="entry name" value="tRNA-synt_His"/>
    <property type="match status" value="1"/>
</dbReference>
<feature type="domain" description="Class II Histidinyl-tRNA synthetase (HisRS)-like catalytic core" evidence="4">
    <location>
        <begin position="20"/>
        <end position="121"/>
    </location>
</feature>
<feature type="binding site" evidence="3">
    <location>
        <begin position="93"/>
        <end position="95"/>
    </location>
    <ligand>
        <name>L-histidine</name>
        <dbReference type="ChEBI" id="CHEBI:57595"/>
    </ligand>
</feature>
<comment type="catalytic activity">
    <reaction evidence="2">
        <text>tRNA(His) + L-histidine + ATP = L-histidyl-tRNA(His) + AMP + diphosphate + H(+)</text>
        <dbReference type="Rhea" id="RHEA:17313"/>
        <dbReference type="Rhea" id="RHEA-COMP:9665"/>
        <dbReference type="Rhea" id="RHEA-COMP:9689"/>
        <dbReference type="ChEBI" id="CHEBI:15378"/>
        <dbReference type="ChEBI" id="CHEBI:30616"/>
        <dbReference type="ChEBI" id="CHEBI:33019"/>
        <dbReference type="ChEBI" id="CHEBI:57595"/>
        <dbReference type="ChEBI" id="CHEBI:78442"/>
        <dbReference type="ChEBI" id="CHEBI:78527"/>
        <dbReference type="ChEBI" id="CHEBI:456215"/>
        <dbReference type="EC" id="6.1.1.21"/>
    </reaction>
</comment>
<dbReference type="Gene3D" id="3.30.930.10">
    <property type="entry name" value="Bira Bifunctional Protein, Domain 2"/>
    <property type="match status" value="2"/>
</dbReference>
<dbReference type="STRING" id="542832.A0A3M6VSU7"/>
<dbReference type="AlphaFoldDB" id="A0A3M6VSU7"/>
<dbReference type="EMBL" id="QLLG01000012">
    <property type="protein sequence ID" value="RMX69849.1"/>
    <property type="molecule type" value="Genomic_DNA"/>
</dbReference>
<feature type="binding site" evidence="3">
    <location>
        <position position="253"/>
    </location>
    <ligand>
        <name>L-histidine</name>
        <dbReference type="ChEBI" id="CHEBI:57595"/>
    </ligand>
</feature>
<dbReference type="SUPFAM" id="SSF52954">
    <property type="entry name" value="Class II aaRS ABD-related"/>
    <property type="match status" value="1"/>
</dbReference>
<evidence type="ECO:0000256" key="1">
    <source>
        <dbReference type="ARBA" id="ARBA00012815"/>
    </source>
</evidence>
<dbReference type="InterPro" id="IPR045864">
    <property type="entry name" value="aa-tRNA-synth_II/BPL/LPL"/>
</dbReference>
<evidence type="ECO:0000313" key="6">
    <source>
        <dbReference type="Proteomes" id="UP000282087"/>
    </source>
</evidence>
<name>A0A3M6VSU7_9STRA</name>
<dbReference type="PANTHER" id="PTHR43707">
    <property type="entry name" value="HISTIDYL-TRNA SYNTHETASE"/>
    <property type="match status" value="1"/>
</dbReference>
<evidence type="ECO:0000256" key="2">
    <source>
        <dbReference type="ARBA" id="ARBA00047639"/>
    </source>
</evidence>
<proteinExistence type="predicted"/>
<dbReference type="SUPFAM" id="SSF55681">
    <property type="entry name" value="Class II aaRS and biotin synthetases"/>
    <property type="match status" value="1"/>
</dbReference>
<evidence type="ECO:0000256" key="3">
    <source>
        <dbReference type="PIRSR" id="PIRSR001549-1"/>
    </source>
</evidence>
<dbReference type="GO" id="GO:0006427">
    <property type="term" value="P:histidyl-tRNA aminoacylation"/>
    <property type="evidence" value="ECO:0007669"/>
    <property type="project" value="TreeGrafter"/>
</dbReference>
<dbReference type="PANTHER" id="PTHR43707:SF1">
    <property type="entry name" value="HISTIDINE--TRNA LIGASE, MITOCHONDRIAL-RELATED"/>
    <property type="match status" value="1"/>
</dbReference>
<feature type="binding site" evidence="3">
    <location>
        <begin position="283"/>
        <end position="284"/>
    </location>
    <ligand>
        <name>L-histidine</name>
        <dbReference type="ChEBI" id="CHEBI:57595"/>
    </ligand>
</feature>
<dbReference type="InterPro" id="IPR004516">
    <property type="entry name" value="HisRS/HisZ"/>
</dbReference>
<protein>
    <recommendedName>
        <fullName evidence="1">histidine--tRNA ligase</fullName>
        <ecNumber evidence="1">6.1.1.21</ecNumber>
    </recommendedName>
</protein>
<dbReference type="Gene3D" id="3.40.50.800">
    <property type="entry name" value="Anticodon-binding domain"/>
    <property type="match status" value="1"/>
</dbReference>
<organism evidence="5 6">
    <name type="scientific">Peronospora effusa</name>
    <dbReference type="NCBI Taxonomy" id="542832"/>
    <lineage>
        <taxon>Eukaryota</taxon>
        <taxon>Sar</taxon>
        <taxon>Stramenopiles</taxon>
        <taxon>Oomycota</taxon>
        <taxon>Peronosporomycetes</taxon>
        <taxon>Peronosporales</taxon>
        <taxon>Peronosporaceae</taxon>
        <taxon>Peronospora</taxon>
    </lineage>
</organism>
<dbReference type="InterPro" id="IPR041715">
    <property type="entry name" value="HisRS-like_core"/>
</dbReference>
<dbReference type="EC" id="6.1.1.21" evidence="1"/>
<dbReference type="GO" id="GO:0004821">
    <property type="term" value="F:histidine-tRNA ligase activity"/>
    <property type="evidence" value="ECO:0007669"/>
    <property type="project" value="UniProtKB-EC"/>
</dbReference>
<sequence>MRRWLSVPSEAKVIINRVRGTRDLLVDESQRHRDVINELQRIVERFGFRSIQTPLLEYTDLFSRSLGGGSDIVMKEMYTFKDNSDKSVTLRPEGTAGIMRTLVSNNLLFSLPQKLSYSGTLGLRNMVLMQVIAMASDALDALGIKNKVVLELNSLGDNESRAKYRVALEEFFSKRKEDLSVDSVNRLERGSVLRILDSKSEIDQKLVADAPQLSEFLSDESKRVEEEWLRFDSVLNGLDALGVSYLQNPRLVRGLVCIKLAAFCFLDDSDSICVVDAECLQDYYSNTVFEFVERRSANASDKEEAPRGGFAVLAGGCYDGLAESLGGPATACVGWAAGVDRLNLLCEMPTKTIVSIAVVPVLAGDESNRVLHEAMRIAQAAERCGSTYAVIIGRAEIDKQHVKVKNLEKREEVEIPTAKLSSFEFC</sequence>
<dbReference type="CDD" id="cd00773">
    <property type="entry name" value="HisRS-like_core"/>
    <property type="match status" value="1"/>
</dbReference>
<dbReference type="GO" id="GO:0005737">
    <property type="term" value="C:cytoplasm"/>
    <property type="evidence" value="ECO:0007669"/>
    <property type="project" value="InterPro"/>
</dbReference>
<comment type="caution">
    <text evidence="5">The sequence shown here is derived from an EMBL/GenBank/DDBJ whole genome shotgun (WGS) entry which is preliminary data.</text>
</comment>
<evidence type="ECO:0000313" key="5">
    <source>
        <dbReference type="EMBL" id="RMX69849.1"/>
    </source>
</evidence>
<dbReference type="PIRSF" id="PIRSF001549">
    <property type="entry name" value="His-tRNA_synth"/>
    <property type="match status" value="1"/>
</dbReference>
<dbReference type="VEuPathDB" id="FungiDB:DD237_000016"/>
<reference evidence="5 6" key="1">
    <citation type="submission" date="2018-06" db="EMBL/GenBank/DDBJ databases">
        <title>Comparative genomics of downy mildews reveals potential adaptations to biotrophy.</title>
        <authorList>
            <person name="Fletcher K."/>
            <person name="Klosterman S.J."/>
            <person name="Derevnina L."/>
            <person name="Martin F."/>
            <person name="Koike S."/>
            <person name="Reyes Chin-Wo S."/>
            <person name="Mou B."/>
            <person name="Michelmore R."/>
        </authorList>
    </citation>
    <scope>NUCLEOTIDE SEQUENCE [LARGE SCALE GENOMIC DNA]</scope>
    <source>
        <strain evidence="5 6">R14</strain>
    </source>
</reference>
<gene>
    <name evidence="5" type="ORF">DD238_000589</name>
</gene>
<dbReference type="InterPro" id="IPR036621">
    <property type="entry name" value="Anticodon-bd_dom_sf"/>
</dbReference>